<dbReference type="STRING" id="716816.BST96_20035"/>
<evidence type="ECO:0000313" key="3">
    <source>
        <dbReference type="EMBL" id="ARN76188.1"/>
    </source>
</evidence>
<name>A0A1X9NDR7_9GAMM</name>
<dbReference type="RefSeq" id="WP_085760389.1">
    <property type="nucleotide sequence ID" value="NZ_CP019343.1"/>
</dbReference>
<keyword evidence="2" id="KW-0472">Membrane</keyword>
<dbReference type="OrthoDB" id="6384202at2"/>
<reference evidence="3 4" key="1">
    <citation type="submission" date="2016-11" db="EMBL/GenBank/DDBJ databases">
        <title>Trade-off between light-utilization and light-protection in marine flavobacteria.</title>
        <authorList>
            <person name="Kumagai Y."/>
        </authorList>
    </citation>
    <scope>NUCLEOTIDE SEQUENCE [LARGE SCALE GENOMIC DNA]</scope>
    <source>
        <strain evidence="3 4">NBRC 107125</strain>
    </source>
</reference>
<accession>A0A1X9NDR7</accession>
<evidence type="ECO:0000313" key="4">
    <source>
        <dbReference type="Proteomes" id="UP000193450"/>
    </source>
</evidence>
<dbReference type="Proteomes" id="UP000193450">
    <property type="component" value="Chromosome"/>
</dbReference>
<keyword evidence="4" id="KW-1185">Reference proteome</keyword>
<dbReference type="EMBL" id="CP019343">
    <property type="protein sequence ID" value="ARN76188.1"/>
    <property type="molecule type" value="Genomic_DNA"/>
</dbReference>
<keyword evidence="1" id="KW-0175">Coiled coil</keyword>
<dbReference type="KEGG" id="osg:BST96_20035"/>
<proteinExistence type="predicted"/>
<organism evidence="3 4">
    <name type="scientific">Oceanicoccus sagamiensis</name>
    <dbReference type="NCBI Taxonomy" id="716816"/>
    <lineage>
        <taxon>Bacteria</taxon>
        <taxon>Pseudomonadati</taxon>
        <taxon>Pseudomonadota</taxon>
        <taxon>Gammaproteobacteria</taxon>
        <taxon>Cellvibrionales</taxon>
        <taxon>Spongiibacteraceae</taxon>
        <taxon>Oceanicoccus</taxon>
    </lineage>
</organism>
<protein>
    <submittedName>
        <fullName evidence="3">Uncharacterized protein</fullName>
    </submittedName>
</protein>
<keyword evidence="2" id="KW-1133">Transmembrane helix</keyword>
<evidence type="ECO:0000256" key="2">
    <source>
        <dbReference type="SAM" id="Phobius"/>
    </source>
</evidence>
<gene>
    <name evidence="3" type="ORF">BST96_20035</name>
</gene>
<sequence length="172" mass="19588">MDNFDIIGTGFIFILGGIFGAAAVFYTLKDKLQQQQQAMSMRRIGLLEQVAQHVGKVSHVFSKYASLVAEIGPKVERMSAKQERELDSLSEELVAVYEEISIAESKLLLLGEQKLEKAMKLYTAKMAQYRKQVYPGRYTKVDDAKQLKTEVSQMREQFYDVLSQRYDQKSGS</sequence>
<feature type="transmembrane region" description="Helical" evidence="2">
    <location>
        <begin position="6"/>
        <end position="28"/>
    </location>
</feature>
<feature type="coiled-coil region" evidence="1">
    <location>
        <begin position="79"/>
        <end position="132"/>
    </location>
</feature>
<dbReference type="AlphaFoldDB" id="A0A1X9NDR7"/>
<evidence type="ECO:0000256" key="1">
    <source>
        <dbReference type="SAM" id="Coils"/>
    </source>
</evidence>
<keyword evidence="2" id="KW-0812">Transmembrane</keyword>